<sequence>SVLIRGNVESPLPSAGAGPAAREQNPQICPPDSQSAAPMGLSIFSMHCAQHRQHLGCSNGATLALLARATGICWSSHSQQLTAIPIPSHDSIPILRSWIPGVWNVQMADVSVSRGDARVGGVWMCSSECSWV</sequence>
<proteinExistence type="predicted"/>
<feature type="region of interest" description="Disordered" evidence="1">
    <location>
        <begin position="1"/>
        <end position="34"/>
    </location>
</feature>
<feature type="non-terminal residue" evidence="2">
    <location>
        <position position="1"/>
    </location>
</feature>
<reference evidence="2" key="1">
    <citation type="submission" date="2020-06" db="EMBL/GenBank/DDBJ databases">
        <title>WGS assembly of Ceratodon purpureus strain R40.</title>
        <authorList>
            <person name="Carey S.B."/>
            <person name="Jenkins J."/>
            <person name="Shu S."/>
            <person name="Lovell J.T."/>
            <person name="Sreedasyam A."/>
            <person name="Maumus F."/>
            <person name="Tiley G.P."/>
            <person name="Fernandez-Pozo N."/>
            <person name="Barry K."/>
            <person name="Chen C."/>
            <person name="Wang M."/>
            <person name="Lipzen A."/>
            <person name="Daum C."/>
            <person name="Saski C.A."/>
            <person name="Payton A.C."/>
            <person name="Mcbreen J.C."/>
            <person name="Conrad R.E."/>
            <person name="Kollar L.M."/>
            <person name="Olsson S."/>
            <person name="Huttunen S."/>
            <person name="Landis J.B."/>
            <person name="Wickett N.J."/>
            <person name="Johnson M.G."/>
            <person name="Rensing S.A."/>
            <person name="Grimwood J."/>
            <person name="Schmutz J."/>
            <person name="Mcdaniel S.F."/>
        </authorList>
    </citation>
    <scope>NUCLEOTIDE SEQUENCE</scope>
    <source>
        <strain evidence="2">R40</strain>
    </source>
</reference>
<evidence type="ECO:0000256" key="1">
    <source>
        <dbReference type="SAM" id="MobiDB-lite"/>
    </source>
</evidence>
<keyword evidence="3" id="KW-1185">Reference proteome</keyword>
<dbReference type="AlphaFoldDB" id="A0A8T0ID95"/>
<comment type="caution">
    <text evidence="2">The sequence shown here is derived from an EMBL/GenBank/DDBJ whole genome shotgun (WGS) entry which is preliminary data.</text>
</comment>
<gene>
    <name evidence="2" type="ORF">KC19_4G213800</name>
</gene>
<evidence type="ECO:0000313" key="3">
    <source>
        <dbReference type="Proteomes" id="UP000822688"/>
    </source>
</evidence>
<feature type="compositionally biased region" description="Low complexity" evidence="1">
    <location>
        <begin position="10"/>
        <end position="21"/>
    </location>
</feature>
<accession>A0A8T0ID95</accession>
<feature type="compositionally biased region" description="Polar residues" evidence="1">
    <location>
        <begin position="24"/>
        <end position="34"/>
    </location>
</feature>
<protein>
    <submittedName>
        <fullName evidence="2">Uncharacterized protein</fullName>
    </submittedName>
</protein>
<dbReference type="Proteomes" id="UP000822688">
    <property type="component" value="Chromosome 4"/>
</dbReference>
<dbReference type="EMBL" id="CM026424">
    <property type="protein sequence ID" value="KAG0580965.1"/>
    <property type="molecule type" value="Genomic_DNA"/>
</dbReference>
<organism evidence="2 3">
    <name type="scientific">Ceratodon purpureus</name>
    <name type="common">Fire moss</name>
    <name type="synonym">Dicranum purpureum</name>
    <dbReference type="NCBI Taxonomy" id="3225"/>
    <lineage>
        <taxon>Eukaryota</taxon>
        <taxon>Viridiplantae</taxon>
        <taxon>Streptophyta</taxon>
        <taxon>Embryophyta</taxon>
        <taxon>Bryophyta</taxon>
        <taxon>Bryophytina</taxon>
        <taxon>Bryopsida</taxon>
        <taxon>Dicranidae</taxon>
        <taxon>Pseudoditrichales</taxon>
        <taxon>Ditrichaceae</taxon>
        <taxon>Ceratodon</taxon>
    </lineage>
</organism>
<evidence type="ECO:0000313" key="2">
    <source>
        <dbReference type="EMBL" id="KAG0580965.1"/>
    </source>
</evidence>
<name>A0A8T0ID95_CERPU</name>